<organism evidence="1 2">
    <name type="scientific">Pseudomonas mandelii JR-1</name>
    <dbReference type="NCBI Taxonomy" id="1147786"/>
    <lineage>
        <taxon>Bacteria</taxon>
        <taxon>Pseudomonadati</taxon>
        <taxon>Pseudomonadota</taxon>
        <taxon>Gammaproteobacteria</taxon>
        <taxon>Pseudomonadales</taxon>
        <taxon>Pseudomonadaceae</taxon>
        <taxon>Pseudomonas</taxon>
    </lineage>
</organism>
<dbReference type="KEGG" id="pman:OU5_P0093"/>
<dbReference type="HOGENOM" id="CLU_3172199_0_0_6"/>
<name>A0A024EL87_9PSED</name>
<evidence type="ECO:0000313" key="1">
    <source>
        <dbReference type="EMBL" id="AHZ73345.1"/>
    </source>
</evidence>
<gene>
    <name evidence="1" type="ORF">OU5_P0093</name>
</gene>
<sequence length="47" mass="5526">MLRIFRYGAFSLSAAQIARFSHSLHWLGVWHKSQLKKTGKHYKIVIL</sequence>
<geneLocation type="plasmid" evidence="2"/>
<proteinExistence type="predicted"/>
<reference evidence="1 2" key="1">
    <citation type="journal article" date="2012" name="J. Bacteriol.">
        <title>Genome sequence of cold-adapted Pseudomonas mandelii strain JR-1.</title>
        <authorList>
            <person name="Jang S.H."/>
            <person name="Kim J."/>
            <person name="Kim J."/>
            <person name="Hong S."/>
            <person name="Lee C."/>
        </authorList>
    </citation>
    <scope>NUCLEOTIDE SEQUENCE [LARGE SCALE GENOMIC DNA]</scope>
    <source>
        <strain evidence="1 2">JR-1</strain>
        <plasmid evidence="2">Plasmid</plasmid>
    </source>
</reference>
<protein>
    <submittedName>
        <fullName evidence="1">Uncharacterized protein</fullName>
    </submittedName>
</protein>
<dbReference type="Proteomes" id="UP000026913">
    <property type="component" value="Plasmid unnamed"/>
</dbReference>
<evidence type="ECO:0000313" key="2">
    <source>
        <dbReference type="Proteomes" id="UP000026913"/>
    </source>
</evidence>
<keyword evidence="1" id="KW-0614">Plasmid</keyword>
<dbReference type="EMBL" id="CP005961">
    <property type="protein sequence ID" value="AHZ73345.1"/>
    <property type="molecule type" value="Genomic_DNA"/>
</dbReference>
<dbReference type="AlphaFoldDB" id="A0A024EL87"/>
<accession>A0A024EL87</accession>